<reference evidence="1 2" key="1">
    <citation type="journal article" date="2018" name="Front. Plant Sci.">
        <title>Red Clover (Trifolium pratense) and Zigzag Clover (T. medium) - A Picture of Genomic Similarities and Differences.</title>
        <authorList>
            <person name="Dluhosova J."/>
            <person name="Istvanek J."/>
            <person name="Nedelnik J."/>
            <person name="Repkova J."/>
        </authorList>
    </citation>
    <scope>NUCLEOTIDE SEQUENCE [LARGE SCALE GENOMIC DNA]</scope>
    <source>
        <strain evidence="2">cv. 10/8</strain>
        <tissue evidence="1">Leaf</tissue>
    </source>
</reference>
<keyword evidence="2" id="KW-1185">Reference proteome</keyword>
<protein>
    <submittedName>
        <fullName evidence="1">Auxin-responsive protein IAA8-like</fullName>
    </submittedName>
</protein>
<feature type="non-terminal residue" evidence="1">
    <location>
        <position position="1"/>
    </location>
</feature>
<name>A0A392UH05_9FABA</name>
<accession>A0A392UH05</accession>
<dbReference type="AlphaFoldDB" id="A0A392UH05"/>
<comment type="caution">
    <text evidence="1">The sequence shown here is derived from an EMBL/GenBank/DDBJ whole genome shotgun (WGS) entry which is preliminary data.</text>
</comment>
<dbReference type="Proteomes" id="UP000265520">
    <property type="component" value="Unassembled WGS sequence"/>
</dbReference>
<evidence type="ECO:0000313" key="2">
    <source>
        <dbReference type="Proteomes" id="UP000265520"/>
    </source>
</evidence>
<sequence>VVMEEEGRSKLVSQNGVVDLKERNYLGVSDCSSVDSCDSNLPSLCDEKKVNLNLKATELR</sequence>
<dbReference type="EMBL" id="LXQA010802992">
    <property type="protein sequence ID" value="MCI71740.1"/>
    <property type="molecule type" value="Genomic_DNA"/>
</dbReference>
<feature type="non-terminal residue" evidence="1">
    <location>
        <position position="60"/>
    </location>
</feature>
<proteinExistence type="predicted"/>
<organism evidence="1 2">
    <name type="scientific">Trifolium medium</name>
    <dbReference type="NCBI Taxonomy" id="97028"/>
    <lineage>
        <taxon>Eukaryota</taxon>
        <taxon>Viridiplantae</taxon>
        <taxon>Streptophyta</taxon>
        <taxon>Embryophyta</taxon>
        <taxon>Tracheophyta</taxon>
        <taxon>Spermatophyta</taxon>
        <taxon>Magnoliopsida</taxon>
        <taxon>eudicotyledons</taxon>
        <taxon>Gunneridae</taxon>
        <taxon>Pentapetalae</taxon>
        <taxon>rosids</taxon>
        <taxon>fabids</taxon>
        <taxon>Fabales</taxon>
        <taxon>Fabaceae</taxon>
        <taxon>Papilionoideae</taxon>
        <taxon>50 kb inversion clade</taxon>
        <taxon>NPAAA clade</taxon>
        <taxon>Hologalegina</taxon>
        <taxon>IRL clade</taxon>
        <taxon>Trifolieae</taxon>
        <taxon>Trifolium</taxon>
    </lineage>
</organism>
<evidence type="ECO:0000313" key="1">
    <source>
        <dbReference type="EMBL" id="MCI71740.1"/>
    </source>
</evidence>